<accession>A0ABS4GKS3</accession>
<dbReference type="InterPro" id="IPR012348">
    <property type="entry name" value="RNR-like"/>
</dbReference>
<sequence length="275" mass="31463">MEDQKKPFGLDTTSLPFRLYQKSKQHGLWDPETIDFSKDRADWATLTQTERQQVLELVSMFYFGEQSVTDELLPLIYAVDKEGRTEETMYLATFLFEEVKHLEFFSRFLAEVVGTPLNLQQYHSKGYQQIFYKELPTAMQRLLTDQSPEAIAVASTTYHLLVEDIVGEIGFWFFGQVFGNKGKMPGLAEGFRNIARDEGRHIAYGTFLIQRLMKEHGDHIFIVVKNRMAELLPYCSGAVGPHGSHLIIPRMNRRLQILSRGCTNQEGEAGGDSII</sequence>
<reference evidence="2 3" key="1">
    <citation type="submission" date="2021-03" db="EMBL/GenBank/DDBJ databases">
        <title>Genomic Encyclopedia of Type Strains, Phase IV (KMG-IV): sequencing the most valuable type-strain genomes for metagenomic binning, comparative biology and taxonomic classification.</title>
        <authorList>
            <person name="Goeker M."/>
        </authorList>
    </citation>
    <scope>NUCLEOTIDE SEQUENCE [LARGE SCALE GENOMIC DNA]</scope>
    <source>
        <strain evidence="2 3">DSM 24738</strain>
    </source>
</reference>
<dbReference type="EMBL" id="JAGGKT010000002">
    <property type="protein sequence ID" value="MBP1930829.1"/>
    <property type="molecule type" value="Genomic_DNA"/>
</dbReference>
<keyword evidence="3" id="KW-1185">Reference proteome</keyword>
<gene>
    <name evidence="2" type="ORF">J2Z37_000826</name>
</gene>
<organism evidence="2 3">
    <name type="scientific">Ammoniphilus resinae</name>
    <dbReference type="NCBI Taxonomy" id="861532"/>
    <lineage>
        <taxon>Bacteria</taxon>
        <taxon>Bacillati</taxon>
        <taxon>Bacillota</taxon>
        <taxon>Bacilli</taxon>
        <taxon>Bacillales</taxon>
        <taxon>Paenibacillaceae</taxon>
        <taxon>Aneurinibacillus group</taxon>
        <taxon>Ammoniphilus</taxon>
    </lineage>
</organism>
<dbReference type="NCBIfam" id="NF006200">
    <property type="entry name" value="PRK08326.1-3"/>
    <property type="match status" value="1"/>
</dbReference>
<proteinExistence type="predicted"/>
<dbReference type="InterPro" id="IPR000358">
    <property type="entry name" value="RNR_small_fam"/>
</dbReference>
<dbReference type="EC" id="1.17.4.1" evidence="2"/>
<dbReference type="Pfam" id="PF00268">
    <property type="entry name" value="Ribonuc_red_sm"/>
    <property type="match status" value="1"/>
</dbReference>
<evidence type="ECO:0000313" key="2">
    <source>
        <dbReference type="EMBL" id="MBP1930829.1"/>
    </source>
</evidence>
<dbReference type="SUPFAM" id="SSF47240">
    <property type="entry name" value="Ferritin-like"/>
    <property type="match status" value="1"/>
</dbReference>
<keyword evidence="2" id="KW-0560">Oxidoreductase</keyword>
<comment type="cofactor">
    <cofactor evidence="1">
        <name>Fe cation</name>
        <dbReference type="ChEBI" id="CHEBI:24875"/>
    </cofactor>
</comment>
<protein>
    <submittedName>
        <fullName evidence="2">Ribonucleoside-diphosphate reductase beta chain</fullName>
        <ecNumber evidence="2">1.17.4.1</ecNumber>
    </submittedName>
</protein>
<dbReference type="Proteomes" id="UP001519343">
    <property type="component" value="Unassembled WGS sequence"/>
</dbReference>
<name>A0ABS4GKS3_9BACL</name>
<dbReference type="InterPro" id="IPR009078">
    <property type="entry name" value="Ferritin-like_SF"/>
</dbReference>
<dbReference type="GO" id="GO:0004748">
    <property type="term" value="F:ribonucleoside-diphosphate reductase activity, thioredoxin disulfide as acceptor"/>
    <property type="evidence" value="ECO:0007669"/>
    <property type="project" value="UniProtKB-EC"/>
</dbReference>
<dbReference type="Gene3D" id="1.10.620.20">
    <property type="entry name" value="Ribonucleotide Reductase, subunit A"/>
    <property type="match status" value="1"/>
</dbReference>
<evidence type="ECO:0000313" key="3">
    <source>
        <dbReference type="Proteomes" id="UP001519343"/>
    </source>
</evidence>
<evidence type="ECO:0000256" key="1">
    <source>
        <dbReference type="ARBA" id="ARBA00001962"/>
    </source>
</evidence>
<dbReference type="RefSeq" id="WP_209808950.1">
    <property type="nucleotide sequence ID" value="NZ_JAGGKT010000002.1"/>
</dbReference>
<comment type="caution">
    <text evidence="2">The sequence shown here is derived from an EMBL/GenBank/DDBJ whole genome shotgun (WGS) entry which is preliminary data.</text>
</comment>